<dbReference type="GeneID" id="1477048"/>
<evidence type="ECO:0000313" key="2">
    <source>
        <dbReference type="EMBL" id="HII69821.1"/>
    </source>
</evidence>
<feature type="compositionally biased region" description="Basic and acidic residues" evidence="1">
    <location>
        <begin position="485"/>
        <end position="497"/>
    </location>
</feature>
<dbReference type="Proteomes" id="UP000619545">
    <property type="component" value="Unassembled WGS sequence"/>
</dbReference>
<gene>
    <name evidence="2" type="ORF">HA336_01135</name>
</gene>
<dbReference type="EMBL" id="DUJS01000002">
    <property type="protein sequence ID" value="HII69821.1"/>
    <property type="molecule type" value="Genomic_DNA"/>
</dbReference>
<protein>
    <submittedName>
        <fullName evidence="2">Uncharacterized protein</fullName>
    </submittedName>
</protein>
<sequence>MSRRVVTIPALIVLFTVLGPVAAGPVNLSQTSGGERVIVAFNPDDPNAWSAVHRHPVGLERGPWAGNFYDARCFPNEVTTHGTKFVFEKSGGLVYGLKVEPGDSITLPEPASVVSVAYAAVCWWENGQPFKRVTLIVEDSHGRQATTSLTLADWCARAFSPHAPDHNFLVCEFDHRLSVEERKIRFFIIPIGITWKWRVAGLKCGVWAFRLSASELGLRDITRIEFRYGDGHLYILAVTITPTGPFDDIVGGPNCSGTTVGPDGMDEVGSCYWEGEWPARFGHTTVTANGVPFLIPPASGPNALLANGRLVELPRPARTVWFLYAATNWWFGDKPYGPVDLVVVDDRGRTVTARVLLVDWCAHDVVPNNIEVLAFNHRAIPGGLQSIHCGVWAFELDAGQLGLPNIKAVYFPSMGRRKVWILGATLDGQPVGLGELRPHRISHPWSGFKRGVVYPGGETLDGTFLLPSECRKVQRTPIEGLADGNAERPLELEDRGRERHLRTRG</sequence>
<reference evidence="2" key="1">
    <citation type="journal article" date="2020" name="bioRxiv">
        <title>A rank-normalized archaeal taxonomy based on genome phylogeny resolves widespread incomplete and uneven classifications.</title>
        <authorList>
            <person name="Rinke C."/>
            <person name="Chuvochina M."/>
            <person name="Mussig A.J."/>
            <person name="Chaumeil P.-A."/>
            <person name="Waite D.W."/>
            <person name="Whitman W.B."/>
            <person name="Parks D.H."/>
            <person name="Hugenholtz P."/>
        </authorList>
    </citation>
    <scope>NUCLEOTIDE SEQUENCE</scope>
    <source>
        <strain evidence="2">UBA8853</strain>
    </source>
</reference>
<accession>A0A832T997</accession>
<comment type="caution">
    <text evidence="2">The sequence shown here is derived from an EMBL/GenBank/DDBJ whole genome shotgun (WGS) entry which is preliminary data.</text>
</comment>
<feature type="region of interest" description="Disordered" evidence="1">
    <location>
        <begin position="477"/>
        <end position="505"/>
    </location>
</feature>
<organism evidence="2 3">
    <name type="scientific">Methanopyrus kandleri</name>
    <dbReference type="NCBI Taxonomy" id="2320"/>
    <lineage>
        <taxon>Archaea</taxon>
        <taxon>Methanobacteriati</taxon>
        <taxon>Methanobacteriota</taxon>
        <taxon>Methanomada group</taxon>
        <taxon>Methanopyri</taxon>
        <taxon>Methanopyrales</taxon>
        <taxon>Methanopyraceae</taxon>
        <taxon>Methanopyrus</taxon>
    </lineage>
</organism>
<dbReference type="AlphaFoldDB" id="A0A832T997"/>
<evidence type="ECO:0000256" key="1">
    <source>
        <dbReference type="SAM" id="MobiDB-lite"/>
    </source>
</evidence>
<dbReference type="RefSeq" id="WP_148679648.1">
    <property type="nucleotide sequence ID" value="NZ_DUJS01000002.1"/>
</dbReference>
<proteinExistence type="predicted"/>
<evidence type="ECO:0000313" key="3">
    <source>
        <dbReference type="Proteomes" id="UP000619545"/>
    </source>
</evidence>
<name>A0A832T997_9EURY</name>